<sequence>MESARLIRADASTVATRAEPSAARIPSLPTTSRPNADALPMPSMQGVRGRTRDRRACAPQSSPMWTPPASAVAPLLAPSASEVRVYHSSHALCI</sequence>
<gene>
    <name evidence="2" type="ORF">PsYK624_057190</name>
</gene>
<organism evidence="2 3">
    <name type="scientific">Phanerochaete sordida</name>
    <dbReference type="NCBI Taxonomy" id="48140"/>
    <lineage>
        <taxon>Eukaryota</taxon>
        <taxon>Fungi</taxon>
        <taxon>Dikarya</taxon>
        <taxon>Basidiomycota</taxon>
        <taxon>Agaricomycotina</taxon>
        <taxon>Agaricomycetes</taxon>
        <taxon>Polyporales</taxon>
        <taxon>Phanerochaetaceae</taxon>
        <taxon>Phanerochaete</taxon>
    </lineage>
</organism>
<dbReference type="Proteomes" id="UP000703269">
    <property type="component" value="Unassembled WGS sequence"/>
</dbReference>
<dbReference type="EMBL" id="BPQB01000013">
    <property type="protein sequence ID" value="GJE89615.1"/>
    <property type="molecule type" value="Genomic_DNA"/>
</dbReference>
<proteinExistence type="predicted"/>
<evidence type="ECO:0000313" key="2">
    <source>
        <dbReference type="EMBL" id="GJE89615.1"/>
    </source>
</evidence>
<keyword evidence="3" id="KW-1185">Reference proteome</keyword>
<feature type="region of interest" description="Disordered" evidence="1">
    <location>
        <begin position="1"/>
        <end position="68"/>
    </location>
</feature>
<comment type="caution">
    <text evidence="2">The sequence shown here is derived from an EMBL/GenBank/DDBJ whole genome shotgun (WGS) entry which is preliminary data.</text>
</comment>
<name>A0A9P3G843_9APHY</name>
<evidence type="ECO:0000313" key="3">
    <source>
        <dbReference type="Proteomes" id="UP000703269"/>
    </source>
</evidence>
<dbReference type="AlphaFoldDB" id="A0A9P3G843"/>
<reference evidence="2 3" key="1">
    <citation type="submission" date="2021-08" db="EMBL/GenBank/DDBJ databases">
        <title>Draft Genome Sequence of Phanerochaete sordida strain YK-624.</title>
        <authorList>
            <person name="Mori T."/>
            <person name="Dohra H."/>
            <person name="Suzuki T."/>
            <person name="Kawagishi H."/>
            <person name="Hirai H."/>
        </authorList>
    </citation>
    <scope>NUCLEOTIDE SEQUENCE [LARGE SCALE GENOMIC DNA]</scope>
    <source>
        <strain evidence="2 3">YK-624</strain>
    </source>
</reference>
<protein>
    <submittedName>
        <fullName evidence="2">Uncharacterized protein</fullName>
    </submittedName>
</protein>
<accession>A0A9P3G843</accession>
<evidence type="ECO:0000256" key="1">
    <source>
        <dbReference type="SAM" id="MobiDB-lite"/>
    </source>
</evidence>